<protein>
    <submittedName>
        <fullName evidence="2">DUF1120 domain-containing protein</fullName>
    </submittedName>
</protein>
<dbReference type="EMBL" id="JAUQOP010000002">
    <property type="protein sequence ID" value="MDO7895688.1"/>
    <property type="molecule type" value="Genomic_DNA"/>
</dbReference>
<reference evidence="2 3" key="1">
    <citation type="submission" date="2023-07" db="EMBL/GenBank/DDBJ databases">
        <title>Identification of four novel Pseudomonas species associated with bacterial leaf spot of cucurbits.</title>
        <authorList>
            <person name="Fullem K.R."/>
        </authorList>
    </citation>
    <scope>NUCLEOTIDE SEQUENCE [LARGE SCALE GENOMIC DNA]</scope>
    <source>
        <strain evidence="2 3">K18</strain>
    </source>
</reference>
<evidence type="ECO:0000313" key="2">
    <source>
        <dbReference type="EMBL" id="MDO7895688.1"/>
    </source>
</evidence>
<sequence>MADIKLMLFEGTKMKNKFGLAAIAALVLAGTHVQAADLQVTGSIVPGSCSLNIPTLTVDYGRISVKDLSPDNYTGLNKLNTAFNITCDGPTLVGLTAMDNRAASKKHEAMAVIDPGLAAPLNSFGLGTNANGDKIGAYSVHLRNYSVDGGTDFKTILSAVGSGGWINAGDFLRSQSSYMLSWSPDTATAPHLLTTVTGELEIQAAINNTTELVVTEDLQIDGSTTLELRYI</sequence>
<organism evidence="2 3">
    <name type="scientific">Pseudomonas citrulli</name>
    <dbReference type="NCBI Taxonomy" id="3064347"/>
    <lineage>
        <taxon>Bacteria</taxon>
        <taxon>Pseudomonadati</taxon>
        <taxon>Pseudomonadota</taxon>
        <taxon>Gammaproteobacteria</taxon>
        <taxon>Pseudomonadales</taxon>
        <taxon>Pseudomonadaceae</taxon>
        <taxon>Pseudomonas</taxon>
    </lineage>
</organism>
<keyword evidence="1" id="KW-0732">Signal</keyword>
<proteinExistence type="predicted"/>
<dbReference type="Proteomes" id="UP001228019">
    <property type="component" value="Unassembled WGS sequence"/>
</dbReference>
<feature type="signal peptide" evidence="1">
    <location>
        <begin position="1"/>
        <end position="35"/>
    </location>
</feature>
<gene>
    <name evidence="2" type="ORF">Q6A48_02175</name>
</gene>
<name>A0ABT9BSZ9_9PSED</name>
<dbReference type="Pfam" id="PF06551">
    <property type="entry name" value="DUF1120"/>
    <property type="match status" value="1"/>
</dbReference>
<comment type="caution">
    <text evidence="2">The sequence shown here is derived from an EMBL/GenBank/DDBJ whole genome shotgun (WGS) entry which is preliminary data.</text>
</comment>
<feature type="chain" id="PRO_5046352285" evidence="1">
    <location>
        <begin position="36"/>
        <end position="231"/>
    </location>
</feature>
<accession>A0ABT9BSZ9</accession>
<keyword evidence="3" id="KW-1185">Reference proteome</keyword>
<dbReference type="RefSeq" id="WP_304551604.1">
    <property type="nucleotide sequence ID" value="NZ_JAUQOP010000002.1"/>
</dbReference>
<evidence type="ECO:0000313" key="3">
    <source>
        <dbReference type="Proteomes" id="UP001228019"/>
    </source>
</evidence>
<evidence type="ECO:0000256" key="1">
    <source>
        <dbReference type="SAM" id="SignalP"/>
    </source>
</evidence>
<dbReference type="InterPro" id="IPR010546">
    <property type="entry name" value="DUF1120"/>
</dbReference>